<evidence type="ECO:0000256" key="1">
    <source>
        <dbReference type="SAM" id="Coils"/>
    </source>
</evidence>
<dbReference type="OrthoDB" id="10681548at2759"/>
<protein>
    <submittedName>
        <fullName evidence="3">Uncharacterized protein</fullName>
    </submittedName>
</protein>
<gene>
    <name evidence="3" type="ORF">FOL47_010249</name>
</gene>
<comment type="caution">
    <text evidence="3">The sequence shown here is derived from an EMBL/GenBank/DDBJ whole genome shotgun (WGS) entry which is preliminary data.</text>
</comment>
<sequence length="782" mass="89898">MLLWVEWEEAPCEDGTRINLEGIFTRWKVVVVMYGKGAGYWQQQQQYGGGYQPAQRLNGGKGSWYGDWTQPAYRSYNKGGRKGKGKGHRWNNDAESLRELPIERFIQDDMVIDPWSDLYPKCISCIGAHTAMSFNEASPIVPKLLTPEAAERLLEQRDGVVYGHVMTRDTEQSYSKLARLNEESKMIAADWLLSDWSKGQAWLLLDDILLESLDTANRLATAAYERSHHLFSHEPSDGVYRPDWSYLRPPPTGDPSRVYHTSYRPLSAPLTAKTSSSSGATTVAAGQYAARYRGMPNDTLRNSEAYEHRVTAADLGALTSVSYFSSTDLLSSPSITPSSLYSESFTSSYIGDAVDHSERDMGTRWQTEPKASTPALLHSQQRLRRNSSRSVNAMNTSSSSRSFSSLYDRHEAWAMKRRQKIEERRREKEDRSMQDCHFKPRTTHHSEIKTRIGPQQTKEWEQRRKAREREREEAKEEQEIAACTFEPDIGKSQRKRKGSSRIFEDRRSSSALLLAAEDATKNTFKPSTNPVRHSMRHARQYTNNNVFHRLASHGGKRLEEKKKSIEQRVGGLSEEQIQKIMHNFLQRQEERETRRKEHLANAERKARAECTHEPRICEYPTLYEFELERDQTPTVTAKAKSAPSRTIFERSYGDLRKKEENIERLSIDLKKRKAEKEANMMASTPAKASEAGRLFSEVPSRLRLEIDSGSDYMRRVAKERERRDEARRLREAEQEALEMAECSFKPLINKPPRGGDRQMYPKTHITAQRNSYGSNERNPQCC</sequence>
<evidence type="ECO:0000256" key="2">
    <source>
        <dbReference type="SAM" id="MobiDB-lite"/>
    </source>
</evidence>
<dbReference type="Proteomes" id="UP000591131">
    <property type="component" value="Unassembled WGS sequence"/>
</dbReference>
<evidence type="ECO:0000313" key="3">
    <source>
        <dbReference type="EMBL" id="KAF4673666.1"/>
    </source>
</evidence>
<dbReference type="AlphaFoldDB" id="A0A7J6MQJ3"/>
<proteinExistence type="predicted"/>
<accession>A0A7J6MQJ3</accession>
<reference evidence="3 4" key="1">
    <citation type="submission" date="2020-04" db="EMBL/GenBank/DDBJ databases">
        <title>Perkinsus chesapeaki whole genome sequence.</title>
        <authorList>
            <person name="Bogema D.R."/>
        </authorList>
    </citation>
    <scope>NUCLEOTIDE SEQUENCE [LARGE SCALE GENOMIC DNA]</scope>
    <source>
        <strain evidence="3">ATCC PRA-425</strain>
    </source>
</reference>
<keyword evidence="4" id="KW-1185">Reference proteome</keyword>
<feature type="coiled-coil region" evidence="1">
    <location>
        <begin position="555"/>
        <end position="605"/>
    </location>
</feature>
<feature type="coiled-coil region" evidence="1">
    <location>
        <begin position="715"/>
        <end position="743"/>
    </location>
</feature>
<dbReference type="PANTHER" id="PTHR37028:SF4">
    <property type="entry name" value="ALMS MOTIF DOMAIN-CONTAINING PROTEIN"/>
    <property type="match status" value="1"/>
</dbReference>
<feature type="compositionally biased region" description="Polar residues" evidence="2">
    <location>
        <begin position="765"/>
        <end position="782"/>
    </location>
</feature>
<feature type="region of interest" description="Disordered" evidence="2">
    <location>
        <begin position="359"/>
        <end position="402"/>
    </location>
</feature>
<name>A0A7J6MQJ3_PERCH</name>
<evidence type="ECO:0000313" key="4">
    <source>
        <dbReference type="Proteomes" id="UP000591131"/>
    </source>
</evidence>
<feature type="region of interest" description="Disordered" evidence="2">
    <location>
        <begin position="746"/>
        <end position="782"/>
    </location>
</feature>
<feature type="compositionally biased region" description="Low complexity" evidence="2">
    <location>
        <begin position="388"/>
        <end position="402"/>
    </location>
</feature>
<feature type="region of interest" description="Disordered" evidence="2">
    <location>
        <begin position="423"/>
        <end position="478"/>
    </location>
</feature>
<keyword evidence="1" id="KW-0175">Coiled coil</keyword>
<organism evidence="3 4">
    <name type="scientific">Perkinsus chesapeaki</name>
    <name type="common">Clam parasite</name>
    <name type="synonym">Perkinsus andrewsi</name>
    <dbReference type="NCBI Taxonomy" id="330153"/>
    <lineage>
        <taxon>Eukaryota</taxon>
        <taxon>Sar</taxon>
        <taxon>Alveolata</taxon>
        <taxon>Perkinsozoa</taxon>
        <taxon>Perkinsea</taxon>
        <taxon>Perkinsida</taxon>
        <taxon>Perkinsidae</taxon>
        <taxon>Perkinsus</taxon>
    </lineage>
</organism>
<feature type="compositionally biased region" description="Basic and acidic residues" evidence="2">
    <location>
        <begin position="423"/>
        <end position="450"/>
    </location>
</feature>
<feature type="compositionally biased region" description="Basic and acidic residues" evidence="2">
    <location>
        <begin position="458"/>
        <end position="478"/>
    </location>
</feature>
<dbReference type="PANTHER" id="PTHR37028">
    <property type="entry name" value="UNNAMED PRODUCT-RELATED"/>
    <property type="match status" value="1"/>
</dbReference>
<dbReference type="EMBL" id="JAAPAO010000078">
    <property type="protein sequence ID" value="KAF4673666.1"/>
    <property type="molecule type" value="Genomic_DNA"/>
</dbReference>